<dbReference type="GO" id="GO:0005634">
    <property type="term" value="C:nucleus"/>
    <property type="evidence" value="ECO:0007669"/>
    <property type="project" value="UniProtKB-SubCell"/>
</dbReference>
<evidence type="ECO:0000259" key="4">
    <source>
        <dbReference type="PROSITE" id="PS51634"/>
    </source>
</evidence>
<feature type="non-terminal residue" evidence="5">
    <location>
        <position position="1"/>
    </location>
</feature>
<reference evidence="5 6" key="1">
    <citation type="submission" date="2020-02" db="EMBL/GenBank/DDBJ databases">
        <title>Draft genome sequence of Haematococcus lacustris strain NIES-144.</title>
        <authorList>
            <person name="Morimoto D."/>
            <person name="Nakagawa S."/>
            <person name="Yoshida T."/>
            <person name="Sawayama S."/>
        </authorList>
    </citation>
    <scope>NUCLEOTIDE SEQUENCE [LARGE SCALE GENOMIC DNA]</scope>
    <source>
        <strain evidence="5 6">NIES-144</strain>
    </source>
</reference>
<gene>
    <name evidence="5" type="ORF">HaLaN_19924</name>
</gene>
<dbReference type="InterPro" id="IPR033467">
    <property type="entry name" value="Tesmin/TSO1-like_CXC"/>
</dbReference>
<dbReference type="AlphaFoldDB" id="A0A699ZUS0"/>
<protein>
    <submittedName>
        <fullName evidence="5">CRC domain-containing protein</fullName>
    </submittedName>
</protein>
<dbReference type="GO" id="GO:0003700">
    <property type="term" value="F:DNA-binding transcription factor activity"/>
    <property type="evidence" value="ECO:0007669"/>
    <property type="project" value="InterPro"/>
</dbReference>
<dbReference type="SMART" id="SM01114">
    <property type="entry name" value="CXC"/>
    <property type="match status" value="2"/>
</dbReference>
<dbReference type="InterPro" id="IPR044522">
    <property type="entry name" value="TSO1-like"/>
</dbReference>
<feature type="non-terminal residue" evidence="5">
    <location>
        <position position="121"/>
    </location>
</feature>
<evidence type="ECO:0000313" key="5">
    <source>
        <dbReference type="EMBL" id="GFH22454.1"/>
    </source>
</evidence>
<evidence type="ECO:0000256" key="3">
    <source>
        <dbReference type="ARBA" id="ARBA00023242"/>
    </source>
</evidence>
<feature type="domain" description="CRC" evidence="4">
    <location>
        <begin position="37"/>
        <end position="121"/>
    </location>
</feature>
<dbReference type="EMBL" id="BLLF01002044">
    <property type="protein sequence ID" value="GFH22454.1"/>
    <property type="molecule type" value="Genomic_DNA"/>
</dbReference>
<evidence type="ECO:0000256" key="1">
    <source>
        <dbReference type="ARBA" id="ARBA00004123"/>
    </source>
</evidence>
<keyword evidence="3" id="KW-0539">Nucleus</keyword>
<proteinExistence type="inferred from homology"/>
<comment type="caution">
    <text evidence="5">The sequence shown here is derived from an EMBL/GenBank/DDBJ whole genome shotgun (WGS) entry which is preliminary data.</text>
</comment>
<evidence type="ECO:0000256" key="2">
    <source>
        <dbReference type="ARBA" id="ARBA00007267"/>
    </source>
</evidence>
<evidence type="ECO:0000313" key="6">
    <source>
        <dbReference type="Proteomes" id="UP000485058"/>
    </source>
</evidence>
<comment type="similarity">
    <text evidence="2">Belongs to the lin-54 family.</text>
</comment>
<sequence length="121" mass="13417">MVGGKRLLGVNAVGGGLLTELCPMPPLGLLTQLTPGPVKSCHCKKSQCLKLYCDCFAAGVCLNSQEHAERVEEKRRCIMLRDPEAFTRKIMADSQAGSERHKRGCNCKRSHCLKKYCECFQ</sequence>
<dbReference type="Proteomes" id="UP000485058">
    <property type="component" value="Unassembled WGS sequence"/>
</dbReference>
<name>A0A699ZUS0_HAELA</name>
<dbReference type="InterPro" id="IPR005172">
    <property type="entry name" value="CRC"/>
</dbReference>
<accession>A0A699ZUS0</accession>
<dbReference type="PANTHER" id="PTHR46159">
    <property type="entry name" value="PROTEIN TESMIN/TSO1-LIKE CXC 2"/>
    <property type="match status" value="1"/>
</dbReference>
<organism evidence="5 6">
    <name type="scientific">Haematococcus lacustris</name>
    <name type="common">Green alga</name>
    <name type="synonym">Haematococcus pluvialis</name>
    <dbReference type="NCBI Taxonomy" id="44745"/>
    <lineage>
        <taxon>Eukaryota</taxon>
        <taxon>Viridiplantae</taxon>
        <taxon>Chlorophyta</taxon>
        <taxon>core chlorophytes</taxon>
        <taxon>Chlorophyceae</taxon>
        <taxon>CS clade</taxon>
        <taxon>Chlamydomonadales</taxon>
        <taxon>Haematococcaceae</taxon>
        <taxon>Haematococcus</taxon>
    </lineage>
</organism>
<dbReference type="PROSITE" id="PS51634">
    <property type="entry name" value="CRC"/>
    <property type="match status" value="1"/>
</dbReference>
<keyword evidence="6" id="KW-1185">Reference proteome</keyword>
<comment type="subcellular location">
    <subcellularLocation>
        <location evidence="1">Nucleus</location>
    </subcellularLocation>
</comment>
<dbReference type="PANTHER" id="PTHR46159:SF6">
    <property type="entry name" value="OS12G0605300 PROTEIN"/>
    <property type="match status" value="1"/>
</dbReference>
<dbReference type="Pfam" id="PF03638">
    <property type="entry name" value="TCR"/>
    <property type="match status" value="2"/>
</dbReference>